<feature type="domain" description="Zinc knuckle CX2CX4HX4C" evidence="1">
    <location>
        <begin position="113"/>
        <end position="149"/>
    </location>
</feature>
<sequence length="419" mass="45722">MKPLVCSYSAIGMGSRFWCISFNSCRTPIIASPWIFDKKPTHFFQQLSHLDDPLAVNLDWCPFFVHVHDLPYGQRTLEVIKYIGAYSGSWLNVADILRDIAFHETVRTRININVTLPLKRALRLCSEDGDETVVRFTYERLSNFCYLCGSWVTLVVFVNSGLGELFGPRGVIPLMGLGSVASRPSKRLASCFDSRSSYLRWSPPTQPRSVIGIHRGAHLPTVSEGLHTVVSCPYPIFLHLFPSRVGPQATDGGAIRKLGFASDMGHVPPISTGPSSPITKHGPIASGSALPSGLSFSPIPLGPYLHLIDESSSSLVGSESFTPPTKVSLLPVPSPMRRLPPVTPNSLESGSSLASPLDDNLDFSGFPLVDVPVATLSPTRSWPESLSRGRWSWTTRAFKGRSCGSGTGRVSYQGGQRRK</sequence>
<protein>
    <recommendedName>
        <fullName evidence="1">Zinc knuckle CX2CX4HX4C domain-containing protein</fullName>
    </recommendedName>
</protein>
<evidence type="ECO:0000313" key="3">
    <source>
        <dbReference type="Proteomes" id="UP001293254"/>
    </source>
</evidence>
<dbReference type="AlphaFoldDB" id="A0AAE1YQ47"/>
<proteinExistence type="predicted"/>
<organism evidence="2 3">
    <name type="scientific">Sesamum alatum</name>
    <dbReference type="NCBI Taxonomy" id="300844"/>
    <lineage>
        <taxon>Eukaryota</taxon>
        <taxon>Viridiplantae</taxon>
        <taxon>Streptophyta</taxon>
        <taxon>Embryophyta</taxon>
        <taxon>Tracheophyta</taxon>
        <taxon>Spermatophyta</taxon>
        <taxon>Magnoliopsida</taxon>
        <taxon>eudicotyledons</taxon>
        <taxon>Gunneridae</taxon>
        <taxon>Pentapetalae</taxon>
        <taxon>asterids</taxon>
        <taxon>lamiids</taxon>
        <taxon>Lamiales</taxon>
        <taxon>Pedaliaceae</taxon>
        <taxon>Sesamum</taxon>
    </lineage>
</organism>
<keyword evidence="3" id="KW-1185">Reference proteome</keyword>
<reference evidence="2" key="1">
    <citation type="submission" date="2020-06" db="EMBL/GenBank/DDBJ databases">
        <authorList>
            <person name="Li T."/>
            <person name="Hu X."/>
            <person name="Zhang T."/>
            <person name="Song X."/>
            <person name="Zhang H."/>
            <person name="Dai N."/>
            <person name="Sheng W."/>
            <person name="Hou X."/>
            <person name="Wei L."/>
        </authorList>
    </citation>
    <scope>NUCLEOTIDE SEQUENCE</scope>
    <source>
        <strain evidence="2">3651</strain>
        <tissue evidence="2">Leaf</tissue>
    </source>
</reference>
<dbReference type="Pfam" id="PF14392">
    <property type="entry name" value="zf-CCHC_4"/>
    <property type="match status" value="1"/>
</dbReference>
<dbReference type="Proteomes" id="UP001293254">
    <property type="component" value="Unassembled WGS sequence"/>
</dbReference>
<accession>A0AAE1YQ47</accession>
<gene>
    <name evidence="2" type="ORF">Salat_0613200</name>
</gene>
<dbReference type="EMBL" id="JACGWO010000002">
    <property type="protein sequence ID" value="KAK4434504.1"/>
    <property type="molecule type" value="Genomic_DNA"/>
</dbReference>
<evidence type="ECO:0000313" key="2">
    <source>
        <dbReference type="EMBL" id="KAK4434504.1"/>
    </source>
</evidence>
<name>A0AAE1YQ47_9LAMI</name>
<reference evidence="2" key="2">
    <citation type="journal article" date="2024" name="Plant">
        <title>Genomic evolution and insights into agronomic trait innovations of Sesamum species.</title>
        <authorList>
            <person name="Miao H."/>
            <person name="Wang L."/>
            <person name="Qu L."/>
            <person name="Liu H."/>
            <person name="Sun Y."/>
            <person name="Le M."/>
            <person name="Wang Q."/>
            <person name="Wei S."/>
            <person name="Zheng Y."/>
            <person name="Lin W."/>
            <person name="Duan Y."/>
            <person name="Cao H."/>
            <person name="Xiong S."/>
            <person name="Wang X."/>
            <person name="Wei L."/>
            <person name="Li C."/>
            <person name="Ma Q."/>
            <person name="Ju M."/>
            <person name="Zhao R."/>
            <person name="Li G."/>
            <person name="Mu C."/>
            <person name="Tian Q."/>
            <person name="Mei H."/>
            <person name="Zhang T."/>
            <person name="Gao T."/>
            <person name="Zhang H."/>
        </authorList>
    </citation>
    <scope>NUCLEOTIDE SEQUENCE</scope>
    <source>
        <strain evidence="2">3651</strain>
    </source>
</reference>
<evidence type="ECO:0000259" key="1">
    <source>
        <dbReference type="Pfam" id="PF14392"/>
    </source>
</evidence>
<comment type="caution">
    <text evidence="2">The sequence shown here is derived from an EMBL/GenBank/DDBJ whole genome shotgun (WGS) entry which is preliminary data.</text>
</comment>
<dbReference type="InterPro" id="IPR025836">
    <property type="entry name" value="Zn_knuckle_CX2CX4HX4C"/>
</dbReference>